<keyword evidence="7" id="KW-1185">Reference proteome</keyword>
<dbReference type="PANTHER" id="PTHR48111:SF69">
    <property type="entry name" value="RESPONSE REGULATOR RECEIVER"/>
    <property type="match status" value="1"/>
</dbReference>
<dbReference type="PROSITE" id="PS50110">
    <property type="entry name" value="RESPONSE_REGULATORY"/>
    <property type="match status" value="1"/>
</dbReference>
<dbReference type="SUPFAM" id="SSF52172">
    <property type="entry name" value="CheY-like"/>
    <property type="match status" value="1"/>
</dbReference>
<evidence type="ECO:0000256" key="3">
    <source>
        <dbReference type="PROSITE-ProRule" id="PRU00169"/>
    </source>
</evidence>
<dbReference type="Gene3D" id="3.40.50.2300">
    <property type="match status" value="1"/>
</dbReference>
<name>A4BK03_9GAMM</name>
<dbReference type="InterPro" id="IPR001789">
    <property type="entry name" value="Sig_transdc_resp-reg_receiver"/>
</dbReference>
<keyword evidence="3" id="KW-0597">Phosphoprotein</keyword>
<evidence type="ECO:0000256" key="2">
    <source>
        <dbReference type="ARBA" id="ARBA00023125"/>
    </source>
</evidence>
<dbReference type="InterPro" id="IPR007492">
    <property type="entry name" value="LytTR_DNA-bd_dom"/>
</dbReference>
<sequence>MNLLIADDEPLLRFHLQKALENVWPDADIVAQAANGEEALALIDECRPDVAFLDIKMPGLTGLDVALKLAQKGIETRVVFLTAYDDYAVAAFERGAIDYLLKPLDENRLVKTVERLQQLQAESSASTQPPQLDALVELVNRVERPGGLVWLNVQKGNAIKVIAVNEVRFFRAEDKYTTVVTDDDEFLMRMSIRQLEEQLDLTYFWRIHRSTVVNMQHVDRAERNDAGNYEVYILGRSKPLPVSRAHQHLFKAQ</sequence>
<dbReference type="EMBL" id="AAOE01000039">
    <property type="protein sequence ID" value="EAR07536.1"/>
    <property type="molecule type" value="Genomic_DNA"/>
</dbReference>
<dbReference type="OrthoDB" id="236568at2"/>
<keyword evidence="1" id="KW-0902">Two-component regulatory system</keyword>
<protein>
    <submittedName>
        <fullName evidence="6">Transcriptional regulator</fullName>
    </submittedName>
</protein>
<dbReference type="PANTHER" id="PTHR48111">
    <property type="entry name" value="REGULATOR OF RPOS"/>
    <property type="match status" value="1"/>
</dbReference>
<dbReference type="HOGENOM" id="CLU_000445_14_1_6"/>
<evidence type="ECO:0000259" key="4">
    <source>
        <dbReference type="PROSITE" id="PS50110"/>
    </source>
</evidence>
<keyword evidence="2" id="KW-0238">DNA-binding</keyword>
<evidence type="ECO:0000313" key="7">
    <source>
        <dbReference type="Proteomes" id="UP000005953"/>
    </source>
</evidence>
<evidence type="ECO:0000313" key="6">
    <source>
        <dbReference type="EMBL" id="EAR07536.1"/>
    </source>
</evidence>
<dbReference type="Gene3D" id="2.40.50.1020">
    <property type="entry name" value="LytTr DNA-binding domain"/>
    <property type="match status" value="1"/>
</dbReference>
<dbReference type="SMART" id="SM00448">
    <property type="entry name" value="REC"/>
    <property type="match status" value="1"/>
</dbReference>
<dbReference type="Pfam" id="PF00072">
    <property type="entry name" value="Response_reg"/>
    <property type="match status" value="1"/>
</dbReference>
<dbReference type="Pfam" id="PF04397">
    <property type="entry name" value="LytTR"/>
    <property type="match status" value="1"/>
</dbReference>
<dbReference type="InterPro" id="IPR011006">
    <property type="entry name" value="CheY-like_superfamily"/>
</dbReference>
<organism evidence="6 7">
    <name type="scientific">Reinekea blandensis MED297</name>
    <dbReference type="NCBI Taxonomy" id="314283"/>
    <lineage>
        <taxon>Bacteria</taxon>
        <taxon>Pseudomonadati</taxon>
        <taxon>Pseudomonadota</taxon>
        <taxon>Gammaproteobacteria</taxon>
        <taxon>Oceanospirillales</taxon>
        <taxon>Saccharospirillaceae</taxon>
        <taxon>Reinekea</taxon>
    </lineage>
</organism>
<reference evidence="6 7" key="1">
    <citation type="submission" date="2006-02" db="EMBL/GenBank/DDBJ databases">
        <authorList>
            <person name="Pinhassi J."/>
            <person name="Pedros-Alio C."/>
            <person name="Ferriera S."/>
            <person name="Johnson J."/>
            <person name="Kravitz S."/>
            <person name="Halpern A."/>
            <person name="Remington K."/>
            <person name="Beeson K."/>
            <person name="Tran B."/>
            <person name="Rogers Y.-H."/>
            <person name="Friedman R."/>
            <person name="Venter J.C."/>
        </authorList>
    </citation>
    <scope>NUCLEOTIDE SEQUENCE [LARGE SCALE GENOMIC DNA]</scope>
    <source>
        <strain evidence="6 7">MED297</strain>
    </source>
</reference>
<feature type="modified residue" description="4-aspartylphosphate" evidence="3">
    <location>
        <position position="54"/>
    </location>
</feature>
<feature type="domain" description="HTH LytTR-type" evidence="5">
    <location>
        <begin position="151"/>
        <end position="253"/>
    </location>
</feature>
<evidence type="ECO:0000259" key="5">
    <source>
        <dbReference type="PROSITE" id="PS50930"/>
    </source>
</evidence>
<feature type="domain" description="Response regulatory" evidence="4">
    <location>
        <begin position="2"/>
        <end position="117"/>
    </location>
</feature>
<dbReference type="GO" id="GO:0006355">
    <property type="term" value="P:regulation of DNA-templated transcription"/>
    <property type="evidence" value="ECO:0007669"/>
    <property type="project" value="TreeGrafter"/>
</dbReference>
<proteinExistence type="predicted"/>
<dbReference type="Proteomes" id="UP000005953">
    <property type="component" value="Unassembled WGS sequence"/>
</dbReference>
<dbReference type="GO" id="GO:0000976">
    <property type="term" value="F:transcription cis-regulatory region binding"/>
    <property type="evidence" value="ECO:0007669"/>
    <property type="project" value="TreeGrafter"/>
</dbReference>
<accession>A4BK03</accession>
<dbReference type="PROSITE" id="PS50930">
    <property type="entry name" value="HTH_LYTTR"/>
    <property type="match status" value="1"/>
</dbReference>
<dbReference type="InterPro" id="IPR039420">
    <property type="entry name" value="WalR-like"/>
</dbReference>
<dbReference type="GO" id="GO:0005829">
    <property type="term" value="C:cytosol"/>
    <property type="evidence" value="ECO:0007669"/>
    <property type="project" value="TreeGrafter"/>
</dbReference>
<evidence type="ECO:0000256" key="1">
    <source>
        <dbReference type="ARBA" id="ARBA00023012"/>
    </source>
</evidence>
<dbReference type="GO" id="GO:0000156">
    <property type="term" value="F:phosphorelay response regulator activity"/>
    <property type="evidence" value="ECO:0007669"/>
    <property type="project" value="TreeGrafter"/>
</dbReference>
<comment type="caution">
    <text evidence="6">The sequence shown here is derived from an EMBL/GenBank/DDBJ whole genome shotgun (WGS) entry which is preliminary data.</text>
</comment>
<dbReference type="AlphaFoldDB" id="A4BK03"/>
<dbReference type="SMART" id="SM00850">
    <property type="entry name" value="LytTR"/>
    <property type="match status" value="1"/>
</dbReference>
<dbReference type="STRING" id="314283.MED297_04689"/>
<dbReference type="RefSeq" id="WP_008047902.1">
    <property type="nucleotide sequence ID" value="NZ_CH724154.1"/>
</dbReference>
<dbReference type="GO" id="GO:0032993">
    <property type="term" value="C:protein-DNA complex"/>
    <property type="evidence" value="ECO:0007669"/>
    <property type="project" value="TreeGrafter"/>
</dbReference>
<gene>
    <name evidence="6" type="ORF">MED297_04689</name>
</gene>